<name>A0A9Q3C0E7_9BASI</name>
<organism evidence="2 3">
    <name type="scientific">Austropuccinia psidii MF-1</name>
    <dbReference type="NCBI Taxonomy" id="1389203"/>
    <lineage>
        <taxon>Eukaryota</taxon>
        <taxon>Fungi</taxon>
        <taxon>Dikarya</taxon>
        <taxon>Basidiomycota</taxon>
        <taxon>Pucciniomycotina</taxon>
        <taxon>Pucciniomycetes</taxon>
        <taxon>Pucciniales</taxon>
        <taxon>Sphaerophragmiaceae</taxon>
        <taxon>Austropuccinia</taxon>
    </lineage>
</organism>
<gene>
    <name evidence="2" type="ORF">O181_014013</name>
</gene>
<evidence type="ECO:0000256" key="1">
    <source>
        <dbReference type="SAM" id="MobiDB-lite"/>
    </source>
</evidence>
<dbReference type="OrthoDB" id="2506854at2759"/>
<feature type="compositionally biased region" description="Acidic residues" evidence="1">
    <location>
        <begin position="309"/>
        <end position="333"/>
    </location>
</feature>
<accession>A0A9Q3C0E7</accession>
<comment type="caution">
    <text evidence="2">The sequence shown here is derived from an EMBL/GenBank/DDBJ whole genome shotgun (WGS) entry which is preliminary data.</text>
</comment>
<feature type="region of interest" description="Disordered" evidence="1">
    <location>
        <begin position="116"/>
        <end position="136"/>
    </location>
</feature>
<proteinExistence type="predicted"/>
<dbReference type="EMBL" id="AVOT02003690">
    <property type="protein sequence ID" value="MBW0474298.1"/>
    <property type="molecule type" value="Genomic_DNA"/>
</dbReference>
<evidence type="ECO:0000313" key="3">
    <source>
        <dbReference type="Proteomes" id="UP000765509"/>
    </source>
</evidence>
<protein>
    <submittedName>
        <fullName evidence="2">Uncharacterized protein</fullName>
    </submittedName>
</protein>
<feature type="compositionally biased region" description="Polar residues" evidence="1">
    <location>
        <begin position="117"/>
        <end position="132"/>
    </location>
</feature>
<sequence>MADVQTLREGRAGRIKVGRGLLYLEESHIYYIHGYLAKLGIECWGPNVEDSSESLWNSSCRTSALNTFRQIAASGAYDSMNFNHKYVNDLILLIQAYNHYIHFIMADRVKAEKKQQGRYSLSQTSRRNQKNQESLRARRDKFAVANDLPNRYKKIIANLHSHSDDEYDEANDCFHIKTLPYRSKACNIFFWRLDEQMKASGIMSQARKRCLPKVPQTTNFQKAPIGLPLDFYNSKWLATLPVTQQRITADSSSVAFLPDPTKSFDGEEKCGAETDDEEIEGGVIDLEVPSPWETNWDEYVGDGKWLNVYDEEEDADFEPDEEEGEEEEDDDDKSEGVGVM</sequence>
<evidence type="ECO:0000313" key="2">
    <source>
        <dbReference type="EMBL" id="MBW0474298.1"/>
    </source>
</evidence>
<dbReference type="Proteomes" id="UP000765509">
    <property type="component" value="Unassembled WGS sequence"/>
</dbReference>
<reference evidence="2" key="1">
    <citation type="submission" date="2021-03" db="EMBL/GenBank/DDBJ databases">
        <title>Draft genome sequence of rust myrtle Austropuccinia psidii MF-1, a brazilian biotype.</title>
        <authorList>
            <person name="Quecine M.C."/>
            <person name="Pachon D.M.R."/>
            <person name="Bonatelli M.L."/>
            <person name="Correr F.H."/>
            <person name="Franceschini L.M."/>
            <person name="Leite T.F."/>
            <person name="Margarido G.R.A."/>
            <person name="Almeida C.A."/>
            <person name="Ferrarezi J.A."/>
            <person name="Labate C.A."/>
        </authorList>
    </citation>
    <scope>NUCLEOTIDE SEQUENCE</scope>
    <source>
        <strain evidence="2">MF-1</strain>
    </source>
</reference>
<dbReference type="AlphaFoldDB" id="A0A9Q3C0E7"/>
<feature type="region of interest" description="Disordered" evidence="1">
    <location>
        <begin position="309"/>
        <end position="340"/>
    </location>
</feature>
<keyword evidence="3" id="KW-1185">Reference proteome</keyword>